<dbReference type="SMART" id="SM00665">
    <property type="entry name" value="B561"/>
    <property type="match status" value="1"/>
</dbReference>
<evidence type="ECO:0000313" key="14">
    <source>
        <dbReference type="EMBL" id="CAK1543090.1"/>
    </source>
</evidence>
<comment type="cofactor">
    <cofactor evidence="1">
        <name>heme b</name>
        <dbReference type="ChEBI" id="CHEBI:60344"/>
    </cofactor>
</comment>
<evidence type="ECO:0000256" key="1">
    <source>
        <dbReference type="ARBA" id="ARBA00001970"/>
    </source>
</evidence>
<evidence type="ECO:0000256" key="7">
    <source>
        <dbReference type="ARBA" id="ARBA00022982"/>
    </source>
</evidence>
<dbReference type="EC" id="7.2.1.3" evidence="11"/>
<feature type="transmembrane region" description="Helical" evidence="12">
    <location>
        <begin position="128"/>
        <end position="151"/>
    </location>
</feature>
<feature type="transmembrane region" description="Helical" evidence="12">
    <location>
        <begin position="197"/>
        <end position="222"/>
    </location>
</feature>
<keyword evidence="6" id="KW-0479">Metal-binding</keyword>
<dbReference type="Pfam" id="PF03188">
    <property type="entry name" value="Cytochrom_B561"/>
    <property type="match status" value="1"/>
</dbReference>
<keyword evidence="5 12" id="KW-0812">Transmembrane</keyword>
<evidence type="ECO:0000256" key="4">
    <source>
        <dbReference type="ARBA" id="ARBA00022617"/>
    </source>
</evidence>
<keyword evidence="3" id="KW-0813">Transport</keyword>
<keyword evidence="8 12" id="KW-1133">Transmembrane helix</keyword>
<dbReference type="Proteomes" id="UP001497472">
    <property type="component" value="Unassembled WGS sequence"/>
</dbReference>
<organism evidence="14 15">
    <name type="scientific">Leptosia nina</name>
    <dbReference type="NCBI Taxonomy" id="320188"/>
    <lineage>
        <taxon>Eukaryota</taxon>
        <taxon>Metazoa</taxon>
        <taxon>Ecdysozoa</taxon>
        <taxon>Arthropoda</taxon>
        <taxon>Hexapoda</taxon>
        <taxon>Insecta</taxon>
        <taxon>Pterygota</taxon>
        <taxon>Neoptera</taxon>
        <taxon>Endopterygota</taxon>
        <taxon>Lepidoptera</taxon>
        <taxon>Glossata</taxon>
        <taxon>Ditrysia</taxon>
        <taxon>Papilionoidea</taxon>
        <taxon>Pieridae</taxon>
        <taxon>Pierinae</taxon>
        <taxon>Leptosia</taxon>
    </lineage>
</organism>
<keyword evidence="10 12" id="KW-0472">Membrane</keyword>
<dbReference type="InterPro" id="IPR006593">
    <property type="entry name" value="Cyt_b561/ferric_Rdtase_TM"/>
</dbReference>
<keyword evidence="4" id="KW-0349">Heme</keyword>
<dbReference type="PANTHER" id="PTHR15422:SF43">
    <property type="entry name" value="ASCORBATE FERRIREDUCTASE (TRANSMEMBRANE)"/>
    <property type="match status" value="1"/>
</dbReference>
<proteinExistence type="predicted"/>
<sequence>MTVDPEIVGNKEVGGAYALKVFQASLNILSHLLIGIVVGVSLLFSFRNGLPLNVIMLHIVLCVIGYQLLMAESILSLSADNGWSGVLRFKDKRMAHTILQVGGSALALVGSFLVMVDKTVNFNTLHGQFGLVAVVFTAVSLVNGLTSLYAFEWRRFCPGNISKITHICFGIVAFASSSISLCYGFDKFSFRLWASDAFTNATIACTACFTTIIIINPTINFFKKSYRLIVK</sequence>
<reference evidence="14 15" key="1">
    <citation type="submission" date="2023-11" db="EMBL/GenBank/DDBJ databases">
        <authorList>
            <person name="Okamura Y."/>
        </authorList>
    </citation>
    <scope>NUCLEOTIDE SEQUENCE [LARGE SCALE GENOMIC DNA]</scope>
</reference>
<dbReference type="Gene3D" id="1.20.120.1770">
    <property type="match status" value="1"/>
</dbReference>
<keyword evidence="7" id="KW-0249">Electron transport</keyword>
<keyword evidence="9" id="KW-0408">Iron</keyword>
<dbReference type="GO" id="GO:0016020">
    <property type="term" value="C:membrane"/>
    <property type="evidence" value="ECO:0007669"/>
    <property type="project" value="UniProtKB-SubCell"/>
</dbReference>
<evidence type="ECO:0000256" key="3">
    <source>
        <dbReference type="ARBA" id="ARBA00022448"/>
    </source>
</evidence>
<dbReference type="PROSITE" id="PS50939">
    <property type="entry name" value="CYTOCHROME_B561"/>
    <property type="match status" value="1"/>
</dbReference>
<feature type="transmembrane region" description="Helical" evidence="12">
    <location>
        <begin position="98"/>
        <end position="116"/>
    </location>
</feature>
<dbReference type="GO" id="GO:0140575">
    <property type="term" value="F:transmembrane monodehydroascorbate reductase activity"/>
    <property type="evidence" value="ECO:0007669"/>
    <property type="project" value="InterPro"/>
</dbReference>
<evidence type="ECO:0000256" key="11">
    <source>
        <dbReference type="ARBA" id="ARBA00024225"/>
    </source>
</evidence>
<keyword evidence="15" id="KW-1185">Reference proteome</keyword>
<evidence type="ECO:0000313" key="15">
    <source>
        <dbReference type="Proteomes" id="UP001497472"/>
    </source>
</evidence>
<feature type="domain" description="Cytochrome b561" evidence="13">
    <location>
        <begin position="25"/>
        <end position="226"/>
    </location>
</feature>
<comment type="subcellular location">
    <subcellularLocation>
        <location evidence="2">Membrane</location>
        <topology evidence="2">Multi-pass membrane protein</topology>
    </subcellularLocation>
</comment>
<protein>
    <recommendedName>
        <fullName evidence="11">ascorbate ferrireductase (transmembrane)</fullName>
        <ecNumber evidence="11">7.2.1.3</ecNumber>
    </recommendedName>
</protein>
<feature type="transmembrane region" description="Helical" evidence="12">
    <location>
        <begin position="163"/>
        <end position="185"/>
    </location>
</feature>
<evidence type="ECO:0000256" key="5">
    <source>
        <dbReference type="ARBA" id="ARBA00022692"/>
    </source>
</evidence>
<evidence type="ECO:0000256" key="2">
    <source>
        <dbReference type="ARBA" id="ARBA00004141"/>
    </source>
</evidence>
<gene>
    <name evidence="14" type="ORF">LNINA_LOCUS2928</name>
</gene>
<evidence type="ECO:0000259" key="13">
    <source>
        <dbReference type="PROSITE" id="PS50939"/>
    </source>
</evidence>
<dbReference type="PANTHER" id="PTHR15422">
    <property type="entry name" value="OS05G0565100 PROTEIN"/>
    <property type="match status" value="1"/>
</dbReference>
<dbReference type="GO" id="GO:0140571">
    <property type="term" value="F:transmembrane ascorbate ferrireductase activity"/>
    <property type="evidence" value="ECO:0007669"/>
    <property type="project" value="UniProtKB-EC"/>
</dbReference>
<comment type="caution">
    <text evidence="14">The sequence shown here is derived from an EMBL/GenBank/DDBJ whole genome shotgun (WGS) entry which is preliminary data.</text>
</comment>
<evidence type="ECO:0000256" key="9">
    <source>
        <dbReference type="ARBA" id="ARBA00023004"/>
    </source>
</evidence>
<evidence type="ECO:0000256" key="12">
    <source>
        <dbReference type="SAM" id="Phobius"/>
    </source>
</evidence>
<dbReference type="GO" id="GO:0046872">
    <property type="term" value="F:metal ion binding"/>
    <property type="evidence" value="ECO:0007669"/>
    <property type="project" value="UniProtKB-KW"/>
</dbReference>
<evidence type="ECO:0000256" key="6">
    <source>
        <dbReference type="ARBA" id="ARBA00022723"/>
    </source>
</evidence>
<evidence type="ECO:0000256" key="10">
    <source>
        <dbReference type="ARBA" id="ARBA00023136"/>
    </source>
</evidence>
<feature type="transmembrane region" description="Helical" evidence="12">
    <location>
        <begin position="52"/>
        <end position="77"/>
    </location>
</feature>
<accession>A0AAV1J0R7</accession>
<evidence type="ECO:0000256" key="8">
    <source>
        <dbReference type="ARBA" id="ARBA00022989"/>
    </source>
</evidence>
<name>A0AAV1J0R7_9NEOP</name>
<dbReference type="EMBL" id="CAVLEF010000004">
    <property type="protein sequence ID" value="CAK1543090.1"/>
    <property type="molecule type" value="Genomic_DNA"/>
</dbReference>
<dbReference type="InterPro" id="IPR045150">
    <property type="entry name" value="CYB561D1/2"/>
</dbReference>
<feature type="transmembrane region" description="Helical" evidence="12">
    <location>
        <begin position="28"/>
        <end position="46"/>
    </location>
</feature>
<dbReference type="AlphaFoldDB" id="A0AAV1J0R7"/>